<keyword evidence="4" id="KW-1185">Reference proteome</keyword>
<dbReference type="InterPro" id="IPR018392">
    <property type="entry name" value="LysM"/>
</dbReference>
<evidence type="ECO:0000313" key="4">
    <source>
        <dbReference type="Proteomes" id="UP001256827"/>
    </source>
</evidence>
<dbReference type="Pfam" id="PF01476">
    <property type="entry name" value="LysM"/>
    <property type="match status" value="1"/>
</dbReference>
<keyword evidence="1" id="KW-0812">Transmembrane</keyword>
<dbReference type="RefSeq" id="WP_310763823.1">
    <property type="nucleotide sequence ID" value="NZ_CP134050.1"/>
</dbReference>
<proteinExistence type="predicted"/>
<evidence type="ECO:0000259" key="2">
    <source>
        <dbReference type="PROSITE" id="PS51782"/>
    </source>
</evidence>
<keyword evidence="1" id="KW-1133">Transmembrane helix</keyword>
<gene>
    <name evidence="3" type="ORF">RGB73_16960</name>
</gene>
<reference evidence="3 4" key="1">
    <citation type="submission" date="2023-09" db="EMBL/GenBank/DDBJ databases">
        <title>Complete Genome and Methylome dissection of Bacillus brevis NEB573 original source of BbsI restriction endonuclease.</title>
        <authorList>
            <person name="Fomenkov A."/>
            <person name="Roberts R.D."/>
        </authorList>
    </citation>
    <scope>NUCLEOTIDE SEQUENCE [LARGE SCALE GENOMIC DNA]</scope>
    <source>
        <strain evidence="3 4">NEB573</strain>
    </source>
</reference>
<keyword evidence="1" id="KW-0472">Membrane</keyword>
<dbReference type="InterPro" id="IPR036779">
    <property type="entry name" value="LysM_dom_sf"/>
</dbReference>
<evidence type="ECO:0000256" key="1">
    <source>
        <dbReference type="SAM" id="Phobius"/>
    </source>
</evidence>
<dbReference type="CDD" id="cd00118">
    <property type="entry name" value="LysM"/>
    <property type="match status" value="1"/>
</dbReference>
<name>A0ABY9SX63_BREBE</name>
<evidence type="ECO:0000313" key="3">
    <source>
        <dbReference type="EMBL" id="WNC12425.1"/>
    </source>
</evidence>
<dbReference type="SMART" id="SM00257">
    <property type="entry name" value="LysM"/>
    <property type="match status" value="1"/>
</dbReference>
<dbReference type="PROSITE" id="PS51782">
    <property type="entry name" value="LYSM"/>
    <property type="match status" value="1"/>
</dbReference>
<dbReference type="EMBL" id="CP134050">
    <property type="protein sequence ID" value="WNC12425.1"/>
    <property type="molecule type" value="Genomic_DNA"/>
</dbReference>
<feature type="domain" description="LysM" evidence="2">
    <location>
        <begin position="57"/>
        <end position="108"/>
    </location>
</feature>
<protein>
    <submittedName>
        <fullName evidence="3">LysM peptidoglycan-binding domain-containing protein</fullName>
    </submittedName>
</protein>
<feature type="transmembrane region" description="Helical" evidence="1">
    <location>
        <begin position="21"/>
        <end position="41"/>
    </location>
</feature>
<dbReference type="Proteomes" id="UP001256827">
    <property type="component" value="Chromosome"/>
</dbReference>
<sequence length="112" mass="12679">MSTISIQNRWNKGEVRRSRFGITRGQALLFLISFSLFFYLLTELVFASGAEETLPVKEVTVRAGDSIWKLAVRYQEEAQMDVKELVAAIQEVNDLDSVVIYPGQTLRIPVAQ</sequence>
<dbReference type="SUPFAM" id="SSF54106">
    <property type="entry name" value="LysM domain"/>
    <property type="match status" value="1"/>
</dbReference>
<organism evidence="3 4">
    <name type="scientific">Brevibacillus brevis</name>
    <name type="common">Bacillus brevis</name>
    <dbReference type="NCBI Taxonomy" id="1393"/>
    <lineage>
        <taxon>Bacteria</taxon>
        <taxon>Bacillati</taxon>
        <taxon>Bacillota</taxon>
        <taxon>Bacilli</taxon>
        <taxon>Bacillales</taxon>
        <taxon>Paenibacillaceae</taxon>
        <taxon>Brevibacillus</taxon>
    </lineage>
</organism>
<accession>A0ABY9SX63</accession>
<dbReference type="Gene3D" id="3.10.350.10">
    <property type="entry name" value="LysM domain"/>
    <property type="match status" value="1"/>
</dbReference>